<evidence type="ECO:0000256" key="1">
    <source>
        <dbReference type="SAM" id="MobiDB-lite"/>
    </source>
</evidence>
<organism evidence="2 3">
    <name type="scientific">Blyttiomyces helicus</name>
    <dbReference type="NCBI Taxonomy" id="388810"/>
    <lineage>
        <taxon>Eukaryota</taxon>
        <taxon>Fungi</taxon>
        <taxon>Fungi incertae sedis</taxon>
        <taxon>Chytridiomycota</taxon>
        <taxon>Chytridiomycota incertae sedis</taxon>
        <taxon>Chytridiomycetes</taxon>
        <taxon>Chytridiomycetes incertae sedis</taxon>
        <taxon>Blyttiomyces</taxon>
    </lineage>
</organism>
<gene>
    <name evidence="2" type="ORF">BDK51DRAFT_30237</name>
</gene>
<proteinExistence type="predicted"/>
<sequence length="110" mass="11469">MFRAAFTSRCTDAARHGADADFPRGGAAAGPGIPPVRKGGGGVGGGLTVNGHSQGGLRQINALAGRMSHLRRPPLVDRVRGDPSSPDRVLEADVDQRADLVLYEEKLMAP</sequence>
<keyword evidence="3" id="KW-1185">Reference proteome</keyword>
<dbReference type="EMBL" id="KZ994470">
    <property type="protein sequence ID" value="RKO92856.1"/>
    <property type="molecule type" value="Genomic_DNA"/>
</dbReference>
<protein>
    <submittedName>
        <fullName evidence="2">Uncharacterized protein</fullName>
    </submittedName>
</protein>
<feature type="compositionally biased region" description="Gly residues" evidence="1">
    <location>
        <begin position="38"/>
        <end position="48"/>
    </location>
</feature>
<dbReference type="Proteomes" id="UP000269721">
    <property type="component" value="Unassembled WGS sequence"/>
</dbReference>
<evidence type="ECO:0000313" key="3">
    <source>
        <dbReference type="Proteomes" id="UP000269721"/>
    </source>
</evidence>
<accession>A0A4P9WPV2</accession>
<reference evidence="3" key="1">
    <citation type="journal article" date="2018" name="Nat. Microbiol.">
        <title>Leveraging single-cell genomics to expand the fungal tree of life.</title>
        <authorList>
            <person name="Ahrendt S.R."/>
            <person name="Quandt C.A."/>
            <person name="Ciobanu D."/>
            <person name="Clum A."/>
            <person name="Salamov A."/>
            <person name="Andreopoulos B."/>
            <person name="Cheng J.F."/>
            <person name="Woyke T."/>
            <person name="Pelin A."/>
            <person name="Henrissat B."/>
            <person name="Reynolds N.K."/>
            <person name="Benny G.L."/>
            <person name="Smith M.E."/>
            <person name="James T.Y."/>
            <person name="Grigoriev I.V."/>
        </authorList>
    </citation>
    <scope>NUCLEOTIDE SEQUENCE [LARGE SCALE GENOMIC DNA]</scope>
</reference>
<feature type="region of interest" description="Disordered" evidence="1">
    <location>
        <begin position="16"/>
        <end position="52"/>
    </location>
</feature>
<dbReference type="AlphaFoldDB" id="A0A4P9WPV2"/>
<name>A0A4P9WPV2_9FUNG</name>
<evidence type="ECO:0000313" key="2">
    <source>
        <dbReference type="EMBL" id="RKO92856.1"/>
    </source>
</evidence>